<name>A0A2Z2MMU9_9EURY</name>
<dbReference type="EMBL" id="CP015103">
    <property type="protein sequence ID" value="ASJ07974.1"/>
    <property type="molecule type" value="Genomic_DNA"/>
</dbReference>
<dbReference type="GeneID" id="33316876"/>
<keyword evidence="3" id="KW-1185">Reference proteome</keyword>
<dbReference type="Proteomes" id="UP000250125">
    <property type="component" value="Chromosome"/>
</dbReference>
<gene>
    <name evidence="2" type="ORF">A3L11_01520</name>
</gene>
<proteinExistence type="predicted"/>
<dbReference type="KEGG" id="tsl:A3L11_01520"/>
<dbReference type="OrthoDB" id="383272at2157"/>
<accession>A0A2Z2MMU9</accession>
<dbReference type="SUPFAM" id="SSF69304">
    <property type="entry name" value="Tricorn protease N-terminal domain"/>
    <property type="match status" value="1"/>
</dbReference>
<evidence type="ECO:0000313" key="2">
    <source>
        <dbReference type="EMBL" id="ASJ07974.1"/>
    </source>
</evidence>
<keyword evidence="1" id="KW-0812">Transmembrane</keyword>
<dbReference type="RefSeq" id="WP_088855217.1">
    <property type="nucleotide sequence ID" value="NZ_CP015103.1"/>
</dbReference>
<organism evidence="2 3">
    <name type="scientific">Thermococcus siculi</name>
    <dbReference type="NCBI Taxonomy" id="72803"/>
    <lineage>
        <taxon>Archaea</taxon>
        <taxon>Methanobacteriati</taxon>
        <taxon>Methanobacteriota</taxon>
        <taxon>Thermococci</taxon>
        <taxon>Thermococcales</taxon>
        <taxon>Thermococcaceae</taxon>
        <taxon>Thermococcus</taxon>
    </lineage>
</organism>
<feature type="transmembrane region" description="Helical" evidence="1">
    <location>
        <begin position="5"/>
        <end position="23"/>
    </location>
</feature>
<keyword evidence="1" id="KW-0472">Membrane</keyword>
<dbReference type="AlphaFoldDB" id="A0A2Z2MMU9"/>
<evidence type="ECO:0000256" key="1">
    <source>
        <dbReference type="SAM" id="Phobius"/>
    </source>
</evidence>
<keyword evidence="1" id="KW-1133">Transmembrane helix</keyword>
<protein>
    <submittedName>
        <fullName evidence="2">Uncharacterized protein</fullName>
    </submittedName>
</protein>
<sequence>MSKRLYLLVIALIVVATIGGYLFSGNPETASESAPGVNMRFYTHNGERLIEFTLTSNGTSFSYTLRGEQGYSDELPEGSLIYAHDFQTGRSDYALVRVEDKEVKVIWKKSFNELVQYFGYQNGSLILVRQGNDTSETTEVYLIDASTGHERKVVISERAFQVSDVLLFNGTAYIAGASAFTGDAVLYVYNGSGLKRLVVDSAGDRLVGIKVLLDVDEWHVAFAYGLDAWDGNVTSGLCILNVENLSEVSRFGLPEGMLREVRLEWKKVVVETDREIRTYDID</sequence>
<reference evidence="2 3" key="1">
    <citation type="submission" date="2016-04" db="EMBL/GenBank/DDBJ databases">
        <title>Complete genome sequence of Thermococcus siculi type strain RG-20.</title>
        <authorList>
            <person name="Oger P.M."/>
        </authorList>
    </citation>
    <scope>NUCLEOTIDE SEQUENCE [LARGE SCALE GENOMIC DNA]</scope>
    <source>
        <strain evidence="2 3">RG-20</strain>
    </source>
</reference>
<evidence type="ECO:0000313" key="3">
    <source>
        <dbReference type="Proteomes" id="UP000250125"/>
    </source>
</evidence>